<dbReference type="PANTHER" id="PTHR40051:SF1">
    <property type="entry name" value="YOLD-LIKE FAMILY PROTEIN"/>
    <property type="match status" value="1"/>
</dbReference>
<protein>
    <submittedName>
        <fullName evidence="1">YolD-like protein</fullName>
    </submittedName>
</protein>
<gene>
    <name evidence="1" type="ORF">SAMN05421670_0102</name>
</gene>
<sequence>MANFEEDWNQLDLSRLQDRGSKKWVAMMLPEHVKMLREYGEEIKKEPRPDLNEFDYEVIHDQIALAMQRNVEIKIKRWKEGEFIYNRGTIQWIDLRKRTIEIEDPFRSFELSIDEIVDVTLSE</sequence>
<name>A0A1I6B232_9BACI</name>
<dbReference type="EMBL" id="FOXU01000010">
    <property type="protein sequence ID" value="SFQ75011.1"/>
    <property type="molecule type" value="Genomic_DNA"/>
</dbReference>
<proteinExistence type="predicted"/>
<keyword evidence="2" id="KW-1185">Reference proteome</keyword>
<dbReference type="Proteomes" id="UP000198734">
    <property type="component" value="Unassembled WGS sequence"/>
</dbReference>
<dbReference type="InterPro" id="IPR014962">
    <property type="entry name" value="YolD"/>
</dbReference>
<evidence type="ECO:0000313" key="1">
    <source>
        <dbReference type="EMBL" id="SFQ75011.1"/>
    </source>
</evidence>
<evidence type="ECO:0000313" key="2">
    <source>
        <dbReference type="Proteomes" id="UP000198734"/>
    </source>
</evidence>
<dbReference type="RefSeq" id="WP_175496332.1">
    <property type="nucleotide sequence ID" value="NZ_CP183885.1"/>
</dbReference>
<organism evidence="1 2">
    <name type="scientific">Psychrobacillus psychrotolerans</name>
    <dbReference type="NCBI Taxonomy" id="126156"/>
    <lineage>
        <taxon>Bacteria</taxon>
        <taxon>Bacillati</taxon>
        <taxon>Bacillota</taxon>
        <taxon>Bacilli</taxon>
        <taxon>Bacillales</taxon>
        <taxon>Bacillaceae</taxon>
        <taxon>Psychrobacillus</taxon>
    </lineage>
</organism>
<dbReference type="PANTHER" id="PTHR40051">
    <property type="entry name" value="IG HYPOTHETICAL 15966"/>
    <property type="match status" value="1"/>
</dbReference>
<dbReference type="Pfam" id="PF08863">
    <property type="entry name" value="YolD"/>
    <property type="match status" value="1"/>
</dbReference>
<dbReference type="STRING" id="126156.SAMN05421670_0102"/>
<accession>A0A1I6B232</accession>
<dbReference type="AlphaFoldDB" id="A0A1I6B232"/>
<reference evidence="2" key="1">
    <citation type="submission" date="2016-10" db="EMBL/GenBank/DDBJ databases">
        <authorList>
            <person name="Varghese N."/>
            <person name="Submissions S."/>
        </authorList>
    </citation>
    <scope>NUCLEOTIDE SEQUENCE [LARGE SCALE GENOMIC DNA]</scope>
    <source>
        <strain evidence="2">DSM 11706</strain>
    </source>
</reference>